<keyword evidence="3" id="KW-1185">Reference proteome</keyword>
<comment type="caution">
    <text evidence="2">The sequence shown here is derived from an EMBL/GenBank/DDBJ whole genome shotgun (WGS) entry which is preliminary data.</text>
</comment>
<dbReference type="OrthoDB" id="4188088at2759"/>
<name>A0A2B7Y7D8_9EURO</name>
<protein>
    <submittedName>
        <fullName evidence="2">Uncharacterized protein</fullName>
    </submittedName>
</protein>
<sequence length="339" mass="37797">MATLTLADIAVAKAKKEVPWLRTMQDCGFPVTDPFDDDAIPNHTVLITAICNYVETSGSKHPILSAYPPNPETGEPQPTFSYERLLQFIISNKSRLALDEDSTFHELTRRRRCYFSAYELFFKSDSAMRDLFAERYQLYKKHQEMKSNPEKFTAQELNSLQHRLDINERECDEERTIHDRCVEGIAACTTRLAEIKEKTVALVRKTRSIKYTANQQRKQHGCLNSGINKTPTTPVKQASPIGNNSITKRCTPPLQPASVAGKKRGREYEENDDGPNKRNKGFEVTALRLCPDSTISTAAATKLVANSVSKGSHGMVGLAEVGLVSPPRSSPLRIVAPAS</sequence>
<gene>
    <name evidence="2" type="ORF">AJ79_01355</name>
</gene>
<feature type="region of interest" description="Disordered" evidence="1">
    <location>
        <begin position="213"/>
        <end position="280"/>
    </location>
</feature>
<reference evidence="2 3" key="1">
    <citation type="submission" date="2017-10" db="EMBL/GenBank/DDBJ databases">
        <title>Comparative genomics in systemic dimorphic fungi from Ajellomycetaceae.</title>
        <authorList>
            <person name="Munoz J.F."/>
            <person name="Mcewen J.G."/>
            <person name="Clay O.K."/>
            <person name="Cuomo C.A."/>
        </authorList>
    </citation>
    <scope>NUCLEOTIDE SEQUENCE [LARGE SCALE GENOMIC DNA]</scope>
    <source>
        <strain evidence="2 3">UAMH5409</strain>
    </source>
</reference>
<evidence type="ECO:0000313" key="2">
    <source>
        <dbReference type="EMBL" id="PGH16971.1"/>
    </source>
</evidence>
<dbReference type="EMBL" id="PDNB01000013">
    <property type="protein sequence ID" value="PGH16971.1"/>
    <property type="molecule type" value="Genomic_DNA"/>
</dbReference>
<organism evidence="2 3">
    <name type="scientific">Helicocarpus griseus UAMH5409</name>
    <dbReference type="NCBI Taxonomy" id="1447875"/>
    <lineage>
        <taxon>Eukaryota</taxon>
        <taxon>Fungi</taxon>
        <taxon>Dikarya</taxon>
        <taxon>Ascomycota</taxon>
        <taxon>Pezizomycotina</taxon>
        <taxon>Eurotiomycetes</taxon>
        <taxon>Eurotiomycetidae</taxon>
        <taxon>Onygenales</taxon>
        <taxon>Ajellomycetaceae</taxon>
        <taxon>Helicocarpus</taxon>
    </lineage>
</organism>
<feature type="compositionally biased region" description="Polar residues" evidence="1">
    <location>
        <begin position="225"/>
        <end position="248"/>
    </location>
</feature>
<accession>A0A2B7Y7D8</accession>
<dbReference type="Proteomes" id="UP000223968">
    <property type="component" value="Unassembled WGS sequence"/>
</dbReference>
<evidence type="ECO:0000313" key="3">
    <source>
        <dbReference type="Proteomes" id="UP000223968"/>
    </source>
</evidence>
<evidence type="ECO:0000256" key="1">
    <source>
        <dbReference type="SAM" id="MobiDB-lite"/>
    </source>
</evidence>
<dbReference type="AlphaFoldDB" id="A0A2B7Y7D8"/>
<proteinExistence type="predicted"/>